<reference evidence="1" key="2">
    <citation type="journal article" date="2015" name="Fish Shellfish Immunol.">
        <title>Early steps in the European eel (Anguilla anguilla)-Vibrio vulnificus interaction in the gills: Role of the RtxA13 toxin.</title>
        <authorList>
            <person name="Callol A."/>
            <person name="Pajuelo D."/>
            <person name="Ebbesson L."/>
            <person name="Teles M."/>
            <person name="MacKenzie S."/>
            <person name="Amaro C."/>
        </authorList>
    </citation>
    <scope>NUCLEOTIDE SEQUENCE</scope>
</reference>
<name>A0A0E9SR50_ANGAN</name>
<proteinExistence type="predicted"/>
<protein>
    <submittedName>
        <fullName evidence="1">Uncharacterized protein</fullName>
    </submittedName>
</protein>
<reference evidence="1" key="1">
    <citation type="submission" date="2014-11" db="EMBL/GenBank/DDBJ databases">
        <authorList>
            <person name="Amaro Gonzalez C."/>
        </authorList>
    </citation>
    <scope>NUCLEOTIDE SEQUENCE</scope>
</reference>
<dbReference type="AlphaFoldDB" id="A0A0E9SR50"/>
<accession>A0A0E9SR50</accession>
<dbReference type="EMBL" id="GBXM01064811">
    <property type="protein sequence ID" value="JAH43766.1"/>
    <property type="molecule type" value="Transcribed_RNA"/>
</dbReference>
<evidence type="ECO:0000313" key="1">
    <source>
        <dbReference type="EMBL" id="JAH43766.1"/>
    </source>
</evidence>
<sequence length="48" mass="5273">MVEGGGAKSLLHAILRAELTQKRTGSAHLISFFIGRFLLFDWIVGICV</sequence>
<organism evidence="1">
    <name type="scientific">Anguilla anguilla</name>
    <name type="common">European freshwater eel</name>
    <name type="synonym">Muraena anguilla</name>
    <dbReference type="NCBI Taxonomy" id="7936"/>
    <lineage>
        <taxon>Eukaryota</taxon>
        <taxon>Metazoa</taxon>
        <taxon>Chordata</taxon>
        <taxon>Craniata</taxon>
        <taxon>Vertebrata</taxon>
        <taxon>Euteleostomi</taxon>
        <taxon>Actinopterygii</taxon>
        <taxon>Neopterygii</taxon>
        <taxon>Teleostei</taxon>
        <taxon>Anguilliformes</taxon>
        <taxon>Anguillidae</taxon>
        <taxon>Anguilla</taxon>
    </lineage>
</organism>